<dbReference type="RefSeq" id="WP_068492086.1">
    <property type="nucleotide sequence ID" value="NZ_LWQT01000051.1"/>
</dbReference>
<dbReference type="STRING" id="1285242.A6A04_17570"/>
<feature type="region of interest" description="Disordered" evidence="2">
    <location>
        <begin position="207"/>
        <end position="315"/>
    </location>
</feature>
<dbReference type="InterPro" id="IPR011006">
    <property type="entry name" value="CheY-like_superfamily"/>
</dbReference>
<organism evidence="4 5">
    <name type="scientific">Paramagnetospirillum marisnigri</name>
    <dbReference type="NCBI Taxonomy" id="1285242"/>
    <lineage>
        <taxon>Bacteria</taxon>
        <taxon>Pseudomonadati</taxon>
        <taxon>Pseudomonadota</taxon>
        <taxon>Alphaproteobacteria</taxon>
        <taxon>Rhodospirillales</taxon>
        <taxon>Magnetospirillaceae</taxon>
        <taxon>Paramagnetospirillum</taxon>
    </lineage>
</organism>
<name>A0A178MPW5_9PROT</name>
<proteinExistence type="predicted"/>
<evidence type="ECO:0000313" key="4">
    <source>
        <dbReference type="EMBL" id="OAN50641.1"/>
    </source>
</evidence>
<dbReference type="Pfam" id="PF00805">
    <property type="entry name" value="Pentapeptide"/>
    <property type="match status" value="2"/>
</dbReference>
<feature type="modified residue" description="4-aspartylphosphate" evidence="1">
    <location>
        <position position="66"/>
    </location>
</feature>
<dbReference type="EMBL" id="LWQT01000051">
    <property type="protein sequence ID" value="OAN50641.1"/>
    <property type="molecule type" value="Genomic_DNA"/>
</dbReference>
<comment type="caution">
    <text evidence="4">The sequence shown here is derived from an EMBL/GenBank/DDBJ whole genome shotgun (WGS) entry which is preliminary data.</text>
</comment>
<gene>
    <name evidence="4" type="ORF">A6A04_17570</name>
</gene>
<feature type="compositionally biased region" description="Pro residues" evidence="2">
    <location>
        <begin position="212"/>
        <end position="232"/>
    </location>
</feature>
<protein>
    <recommendedName>
        <fullName evidence="3">Response regulatory domain-containing protein</fullName>
    </recommendedName>
</protein>
<sequence length="506" mass="52207">MRHPTGGQTATDWKNVRLLVFGLDDQFRFLARQTFRKLMVRDVTPFSDPAETAGLMGRGVDLVLLDLAASPEKGLAVLEALRRPAGNPFEAVPVLVVAPSSQKDDIDRAKALGIEGTLPKPISGHELSHRVADTLANPQRLAAPATVVAKPKLNAIKDPDPLPEMAGEDKPAPVVTGFAPPPPAPAKEAIPEVAALAARLAARGAPAAPSAAPAPRPASPVPAAPAPRPAPTAPGDGYSGGGAGPASGRRPSGGSFDMDDAPAVAKRPSGGKLDLDDLAPAPVKLAGGKLGDGDLAVRKPDPDEEARRRAAERRRQQWQEAMEQSGHKARKGGDVAALDLTAVVAEHGTWLQSKGAEGKRATFSGMDLAGADLTGALLPNATFKDVDLSDASLSDARLDGSDFRYAKLEAADLGGANLGVAALRHAKLRLSNLEGAVLRGTDLSGATLTGARMAGADFKGAVLIGADLREADLSKAEGLTQGQVEKTICDLATRLPPGLSRPAKPE</sequence>
<keyword evidence="1" id="KW-0597">Phosphoprotein</keyword>
<feature type="domain" description="Response regulatory" evidence="3">
    <location>
        <begin position="17"/>
        <end position="135"/>
    </location>
</feature>
<feature type="compositionally biased region" description="Low complexity" evidence="2">
    <location>
        <begin position="246"/>
        <end position="255"/>
    </location>
</feature>
<feature type="compositionally biased region" description="Basic and acidic residues" evidence="2">
    <location>
        <begin position="291"/>
        <end position="315"/>
    </location>
</feature>
<dbReference type="SMART" id="SM00448">
    <property type="entry name" value="REC"/>
    <property type="match status" value="1"/>
</dbReference>
<evidence type="ECO:0000256" key="2">
    <source>
        <dbReference type="SAM" id="MobiDB-lite"/>
    </source>
</evidence>
<dbReference type="Gene3D" id="2.160.20.80">
    <property type="entry name" value="E3 ubiquitin-protein ligase SopA"/>
    <property type="match status" value="1"/>
</dbReference>
<evidence type="ECO:0000313" key="5">
    <source>
        <dbReference type="Proteomes" id="UP000078428"/>
    </source>
</evidence>
<dbReference type="Pfam" id="PF00072">
    <property type="entry name" value="Response_reg"/>
    <property type="match status" value="1"/>
</dbReference>
<reference evidence="4 5" key="1">
    <citation type="submission" date="2016-04" db="EMBL/GenBank/DDBJ databases">
        <title>Draft genome sequence of freshwater magnetotactic bacteria Magnetospirillum marisnigri SP-1 and Magnetospirillum moscoviense BB-1.</title>
        <authorList>
            <person name="Koziaeva V."/>
            <person name="Dziuba M.V."/>
            <person name="Ivanov T.M."/>
            <person name="Kuznetsov B."/>
            <person name="Grouzdev D.S."/>
        </authorList>
    </citation>
    <scope>NUCLEOTIDE SEQUENCE [LARGE SCALE GENOMIC DNA]</scope>
    <source>
        <strain evidence="4 5">SP-1</strain>
    </source>
</reference>
<dbReference type="PROSITE" id="PS50110">
    <property type="entry name" value="RESPONSE_REGULATORY"/>
    <property type="match status" value="1"/>
</dbReference>
<dbReference type="InterPro" id="IPR001789">
    <property type="entry name" value="Sig_transdc_resp-reg_receiver"/>
</dbReference>
<evidence type="ECO:0000256" key="1">
    <source>
        <dbReference type="PROSITE-ProRule" id="PRU00169"/>
    </source>
</evidence>
<accession>A0A178MPW5</accession>
<dbReference type="Proteomes" id="UP000078428">
    <property type="component" value="Unassembled WGS sequence"/>
</dbReference>
<keyword evidence="5" id="KW-1185">Reference proteome</keyword>
<dbReference type="PANTHER" id="PTHR14136:SF17">
    <property type="entry name" value="BTB_POZ DOMAIN-CONTAINING PROTEIN KCTD9"/>
    <property type="match status" value="1"/>
</dbReference>
<dbReference type="OrthoDB" id="7908941at2"/>
<dbReference type="AlphaFoldDB" id="A0A178MPW5"/>
<dbReference type="Gene3D" id="3.40.50.2300">
    <property type="match status" value="1"/>
</dbReference>
<evidence type="ECO:0000259" key="3">
    <source>
        <dbReference type="PROSITE" id="PS50110"/>
    </source>
</evidence>
<dbReference type="SUPFAM" id="SSF52172">
    <property type="entry name" value="CheY-like"/>
    <property type="match status" value="1"/>
</dbReference>
<dbReference type="InterPro" id="IPR001646">
    <property type="entry name" value="5peptide_repeat"/>
</dbReference>
<dbReference type="SUPFAM" id="SSF141571">
    <property type="entry name" value="Pentapeptide repeat-like"/>
    <property type="match status" value="1"/>
</dbReference>
<dbReference type="GO" id="GO:0000160">
    <property type="term" value="P:phosphorelay signal transduction system"/>
    <property type="evidence" value="ECO:0007669"/>
    <property type="project" value="InterPro"/>
</dbReference>
<dbReference type="InterPro" id="IPR051082">
    <property type="entry name" value="Pentapeptide-BTB/POZ_domain"/>
</dbReference>
<dbReference type="PANTHER" id="PTHR14136">
    <property type="entry name" value="BTB_POZ DOMAIN-CONTAINING PROTEIN KCTD9"/>
    <property type="match status" value="1"/>
</dbReference>